<dbReference type="PANTHER" id="PTHR10083">
    <property type="entry name" value="KUNITZ-TYPE PROTEASE INHIBITOR-RELATED"/>
    <property type="match status" value="1"/>
</dbReference>
<evidence type="ECO:0000256" key="7">
    <source>
        <dbReference type="SAM" id="SignalP"/>
    </source>
</evidence>
<protein>
    <submittedName>
        <fullName evidence="9">Uncharacterized protein LOC128360007</fullName>
    </submittedName>
</protein>
<dbReference type="Pfam" id="PF00014">
    <property type="entry name" value="Kunitz_BPTI"/>
    <property type="match status" value="2"/>
</dbReference>
<dbReference type="EMBL" id="CAWUFR010000759">
    <property type="protein sequence ID" value="CAK6981000.1"/>
    <property type="molecule type" value="Genomic_DNA"/>
</dbReference>
<dbReference type="PROSITE" id="PS50279">
    <property type="entry name" value="BPTI_KUNITZ_2"/>
    <property type="match status" value="2"/>
</dbReference>
<evidence type="ECO:0000256" key="3">
    <source>
        <dbReference type="ARBA" id="ARBA00022690"/>
    </source>
</evidence>
<evidence type="ECO:0000313" key="10">
    <source>
        <dbReference type="Proteomes" id="UP001314229"/>
    </source>
</evidence>
<name>A0AAV1QBT6_SCOSC</name>
<comment type="subcellular location">
    <subcellularLocation>
        <location evidence="1">Secreted</location>
    </subcellularLocation>
</comment>
<keyword evidence="5" id="KW-1015">Disulfide bond</keyword>
<sequence length="368" mass="40895">MIQQGLFGFLFCLLSMCVLVCHGRAQVPEPAQCLLSGTYNLTQQPVEGEDEGKCWRDCYAEPDCHMAVIVILLSGRKRCLLVNCLNQSRYSYTRDLSTQIRVYPKATIDNDQRYYYMTDAYGLADETLHCSELMSCSSCQSGIHRFFYNRTSYRCESFPSGCGSSRNSFETQEGCEALCNEKFRCYRPVQYGAGSSDMSMFFFNVLSYSCERFNFGGRGSNGNIFHTEEECEKLCGDIKAPTTPQPTVTTDTTVAVSTETTAATTSRPAVTTAATTKKPVVHPVAVTTRKSAATTKKPVVHPVTPHPDNNNIGAVLGWVFGVLVVLGVLVAICIFCICKRKSANSRSTPSVCYRQFQSQQSWRDDVAW</sequence>
<organism evidence="9 10">
    <name type="scientific">Scomber scombrus</name>
    <name type="common">Atlantic mackerel</name>
    <name type="synonym">Scomber vernalis</name>
    <dbReference type="NCBI Taxonomy" id="13677"/>
    <lineage>
        <taxon>Eukaryota</taxon>
        <taxon>Metazoa</taxon>
        <taxon>Chordata</taxon>
        <taxon>Craniata</taxon>
        <taxon>Vertebrata</taxon>
        <taxon>Euteleostomi</taxon>
        <taxon>Actinopterygii</taxon>
        <taxon>Neopterygii</taxon>
        <taxon>Teleostei</taxon>
        <taxon>Neoteleostei</taxon>
        <taxon>Acanthomorphata</taxon>
        <taxon>Pelagiaria</taxon>
        <taxon>Scombriformes</taxon>
        <taxon>Scombridae</taxon>
        <taxon>Scomber</taxon>
    </lineage>
</organism>
<keyword evidence="4" id="KW-0722">Serine protease inhibitor</keyword>
<gene>
    <name evidence="9" type="ORF">FSCOSCO3_A014092</name>
</gene>
<evidence type="ECO:0000256" key="5">
    <source>
        <dbReference type="ARBA" id="ARBA00023157"/>
    </source>
</evidence>
<dbReference type="Proteomes" id="UP001314229">
    <property type="component" value="Unassembled WGS sequence"/>
</dbReference>
<feature type="signal peptide" evidence="7">
    <location>
        <begin position="1"/>
        <end position="25"/>
    </location>
</feature>
<keyword evidence="7" id="KW-0732">Signal</keyword>
<dbReference type="InterPro" id="IPR002223">
    <property type="entry name" value="Kunitz_BPTI"/>
</dbReference>
<feature type="domain" description="BPTI/Kunitz inhibitor" evidence="8">
    <location>
        <begin position="185"/>
        <end position="235"/>
    </location>
</feature>
<accession>A0AAV1QBT6</accession>
<dbReference type="SMART" id="SM00131">
    <property type="entry name" value="KU"/>
    <property type="match status" value="2"/>
</dbReference>
<feature type="transmembrane region" description="Helical" evidence="6">
    <location>
        <begin position="315"/>
        <end position="338"/>
    </location>
</feature>
<keyword evidence="3" id="KW-0646">Protease inhibitor</keyword>
<keyword evidence="6" id="KW-0472">Membrane</keyword>
<dbReference type="GO" id="GO:0004867">
    <property type="term" value="F:serine-type endopeptidase inhibitor activity"/>
    <property type="evidence" value="ECO:0007669"/>
    <property type="project" value="UniProtKB-KW"/>
</dbReference>
<feature type="chain" id="PRO_5043595197" evidence="7">
    <location>
        <begin position="26"/>
        <end position="368"/>
    </location>
</feature>
<keyword evidence="6" id="KW-1133">Transmembrane helix</keyword>
<dbReference type="Gene3D" id="4.10.410.10">
    <property type="entry name" value="Pancreatic trypsin inhibitor Kunitz domain"/>
    <property type="match status" value="2"/>
</dbReference>
<dbReference type="SUPFAM" id="SSF57362">
    <property type="entry name" value="BPTI-like"/>
    <property type="match status" value="2"/>
</dbReference>
<comment type="caution">
    <text evidence="9">The sequence shown here is derived from an EMBL/GenBank/DDBJ whole genome shotgun (WGS) entry which is preliminary data.</text>
</comment>
<evidence type="ECO:0000256" key="2">
    <source>
        <dbReference type="ARBA" id="ARBA00022525"/>
    </source>
</evidence>
<dbReference type="PANTHER" id="PTHR10083:SF376">
    <property type="entry name" value="SERINE PEPTIDASE INHIBITOR, KUNITZ TYPE, 3"/>
    <property type="match status" value="1"/>
</dbReference>
<evidence type="ECO:0000259" key="8">
    <source>
        <dbReference type="PROSITE" id="PS50279"/>
    </source>
</evidence>
<keyword evidence="2" id="KW-0964">Secreted</keyword>
<dbReference type="InterPro" id="IPR050098">
    <property type="entry name" value="TFPI/VKTCI-like"/>
</dbReference>
<reference evidence="9 10" key="1">
    <citation type="submission" date="2024-01" db="EMBL/GenBank/DDBJ databases">
        <authorList>
            <person name="Alioto T."/>
            <person name="Alioto T."/>
            <person name="Gomez Garrido J."/>
        </authorList>
    </citation>
    <scope>NUCLEOTIDE SEQUENCE [LARGE SCALE GENOMIC DNA]</scope>
</reference>
<dbReference type="InterPro" id="IPR036880">
    <property type="entry name" value="Kunitz_BPTI_sf"/>
</dbReference>
<evidence type="ECO:0000313" key="9">
    <source>
        <dbReference type="EMBL" id="CAK6981000.1"/>
    </source>
</evidence>
<feature type="domain" description="BPTI/Kunitz inhibitor" evidence="8">
    <location>
        <begin position="130"/>
        <end position="179"/>
    </location>
</feature>
<evidence type="ECO:0000256" key="6">
    <source>
        <dbReference type="SAM" id="Phobius"/>
    </source>
</evidence>
<evidence type="ECO:0000256" key="4">
    <source>
        <dbReference type="ARBA" id="ARBA00022900"/>
    </source>
</evidence>
<keyword evidence="6" id="KW-0812">Transmembrane</keyword>
<dbReference type="GO" id="GO:0005615">
    <property type="term" value="C:extracellular space"/>
    <property type="evidence" value="ECO:0007669"/>
    <property type="project" value="TreeGrafter"/>
</dbReference>
<evidence type="ECO:0000256" key="1">
    <source>
        <dbReference type="ARBA" id="ARBA00004613"/>
    </source>
</evidence>
<dbReference type="AlphaFoldDB" id="A0AAV1QBT6"/>
<keyword evidence="10" id="KW-1185">Reference proteome</keyword>
<proteinExistence type="predicted"/>
<dbReference type="CDD" id="cd00109">
    <property type="entry name" value="Kunitz-type"/>
    <property type="match status" value="1"/>
</dbReference>